<feature type="transmembrane region" description="Helical" evidence="2">
    <location>
        <begin position="133"/>
        <end position="152"/>
    </location>
</feature>
<keyword evidence="2" id="KW-1133">Transmembrane helix</keyword>
<dbReference type="EMBL" id="JARAKH010000021">
    <property type="protein sequence ID" value="KAK8392871.1"/>
    <property type="molecule type" value="Genomic_DNA"/>
</dbReference>
<dbReference type="Proteomes" id="UP001487740">
    <property type="component" value="Unassembled WGS sequence"/>
</dbReference>
<keyword evidence="2" id="KW-0812">Transmembrane</keyword>
<name>A0AAW0U1T1_SCYPA</name>
<evidence type="ECO:0000256" key="1">
    <source>
        <dbReference type="SAM" id="MobiDB-lite"/>
    </source>
</evidence>
<dbReference type="AlphaFoldDB" id="A0AAW0U1T1"/>
<evidence type="ECO:0000313" key="4">
    <source>
        <dbReference type="Proteomes" id="UP001487740"/>
    </source>
</evidence>
<gene>
    <name evidence="3" type="ORF">O3P69_013121</name>
</gene>
<feature type="region of interest" description="Disordered" evidence="1">
    <location>
        <begin position="80"/>
        <end position="116"/>
    </location>
</feature>
<keyword evidence="2" id="KW-0472">Membrane</keyword>
<sequence length="225" mass="24942">MVFLEIRGGAQEFQSYFNKVTLFGIRTEQRVGSSGCVPRTRGPQVSQALGSTRWTNAHCRAPIISAIHQLTLEPYNSKSTARHMDRARVTSSSDPSALSNRRDRAPHPPSLPTQQALSCPIPTHTMVFRLQPWCSLLLVGVVVVLGVCAGVGETIPPPICFNQKLVLTPYARRLCAALNDISKFSRAMEDYLDAQAIKNSMGVNEPEVKRQDLDHVFLRFGRAQQ</sequence>
<feature type="compositionally biased region" description="Polar residues" evidence="1">
    <location>
        <begin position="89"/>
        <end position="99"/>
    </location>
</feature>
<evidence type="ECO:0000256" key="2">
    <source>
        <dbReference type="SAM" id="Phobius"/>
    </source>
</evidence>
<reference evidence="3 4" key="1">
    <citation type="submission" date="2023-03" db="EMBL/GenBank/DDBJ databases">
        <title>High-quality genome of Scylla paramamosain provides insights in environmental adaptation.</title>
        <authorList>
            <person name="Zhang L."/>
        </authorList>
    </citation>
    <scope>NUCLEOTIDE SEQUENCE [LARGE SCALE GENOMIC DNA]</scope>
    <source>
        <strain evidence="3">LZ_2023a</strain>
        <tissue evidence="3">Muscle</tissue>
    </source>
</reference>
<keyword evidence="4" id="KW-1185">Reference proteome</keyword>
<proteinExistence type="predicted"/>
<protein>
    <recommendedName>
        <fullName evidence="5">Myosuppressin</fullName>
    </recommendedName>
</protein>
<organism evidence="3 4">
    <name type="scientific">Scylla paramamosain</name>
    <name type="common">Mud crab</name>
    <dbReference type="NCBI Taxonomy" id="85552"/>
    <lineage>
        <taxon>Eukaryota</taxon>
        <taxon>Metazoa</taxon>
        <taxon>Ecdysozoa</taxon>
        <taxon>Arthropoda</taxon>
        <taxon>Crustacea</taxon>
        <taxon>Multicrustacea</taxon>
        <taxon>Malacostraca</taxon>
        <taxon>Eumalacostraca</taxon>
        <taxon>Eucarida</taxon>
        <taxon>Decapoda</taxon>
        <taxon>Pleocyemata</taxon>
        <taxon>Brachyura</taxon>
        <taxon>Eubrachyura</taxon>
        <taxon>Portunoidea</taxon>
        <taxon>Portunidae</taxon>
        <taxon>Portuninae</taxon>
        <taxon>Scylla</taxon>
    </lineage>
</organism>
<evidence type="ECO:0000313" key="3">
    <source>
        <dbReference type="EMBL" id="KAK8392871.1"/>
    </source>
</evidence>
<accession>A0AAW0U1T1</accession>
<comment type="caution">
    <text evidence="3">The sequence shown here is derived from an EMBL/GenBank/DDBJ whole genome shotgun (WGS) entry which is preliminary data.</text>
</comment>
<evidence type="ECO:0008006" key="5">
    <source>
        <dbReference type="Google" id="ProtNLM"/>
    </source>
</evidence>